<dbReference type="AlphaFoldDB" id="V8QSU3"/>
<sequence length="70" mass="7650">MVMYDGIKTAVRVRAVSLSGSLRWLAGLQGRKRCTNRVKRKTASIGIARGFIVTGAFEPKKGAIRMDAVQ</sequence>
<keyword evidence="2" id="KW-1185">Reference proteome</keyword>
<gene>
    <name evidence="1" type="ORF">W822_15235</name>
</gene>
<dbReference type="EMBL" id="AYXT01000010">
    <property type="protein sequence ID" value="ETF02405.1"/>
    <property type="molecule type" value="Genomic_DNA"/>
</dbReference>
<evidence type="ECO:0000313" key="1">
    <source>
        <dbReference type="EMBL" id="ETF02405.1"/>
    </source>
</evidence>
<evidence type="ECO:0000313" key="2">
    <source>
        <dbReference type="Proteomes" id="UP000018733"/>
    </source>
</evidence>
<organism evidence="1 2">
    <name type="scientific">Advenella kashmirensis W13003</name>
    <dbReference type="NCBI Taxonomy" id="1424334"/>
    <lineage>
        <taxon>Bacteria</taxon>
        <taxon>Pseudomonadati</taxon>
        <taxon>Pseudomonadota</taxon>
        <taxon>Betaproteobacteria</taxon>
        <taxon>Burkholderiales</taxon>
        <taxon>Alcaligenaceae</taxon>
    </lineage>
</organism>
<dbReference type="Proteomes" id="UP000018733">
    <property type="component" value="Unassembled WGS sequence"/>
</dbReference>
<accession>V8QSU3</accession>
<reference evidence="1 2" key="1">
    <citation type="journal article" date="2014" name="Genome Announc.">
        <title>Draft Genome Sequence of Advenella kashmirensis Strain W13003, a Polycyclic Aromatic Hydrocarbon-Degrading Bacterium.</title>
        <authorList>
            <person name="Wang X."/>
            <person name="Jin D."/>
            <person name="Zhou L."/>
            <person name="Wu L."/>
            <person name="An W."/>
            <person name="Zhao L."/>
        </authorList>
    </citation>
    <scope>NUCLEOTIDE SEQUENCE [LARGE SCALE GENOMIC DNA]</scope>
    <source>
        <strain evidence="1 2">W13003</strain>
    </source>
</reference>
<name>V8QSU3_9BURK</name>
<protein>
    <submittedName>
        <fullName evidence="1">Uncharacterized protein</fullName>
    </submittedName>
</protein>
<dbReference type="HOGENOM" id="CLU_2748701_0_0_4"/>
<proteinExistence type="predicted"/>
<comment type="caution">
    <text evidence="1">The sequence shown here is derived from an EMBL/GenBank/DDBJ whole genome shotgun (WGS) entry which is preliminary data.</text>
</comment>
<dbReference type="STRING" id="1424334.W822_15235"/>